<comment type="function">
    <text evidence="10 12">Specifically methylates the N3 position of the uracil ring of uridine 1498 (m3U1498) in 16S rRNA. Acts on the fully assembled 30S ribosomal subunit.</text>
</comment>
<dbReference type="InterPro" id="IPR015947">
    <property type="entry name" value="PUA-like_sf"/>
</dbReference>
<dbReference type="SUPFAM" id="SSF88697">
    <property type="entry name" value="PUA domain-like"/>
    <property type="match status" value="1"/>
</dbReference>
<comment type="caution">
    <text evidence="15">The sequence shown here is derived from an EMBL/GenBank/DDBJ whole genome shotgun (WGS) entry which is preliminary data.</text>
</comment>
<dbReference type="InterPro" id="IPR029026">
    <property type="entry name" value="tRNA_m1G_MTases_N"/>
</dbReference>
<dbReference type="NCBIfam" id="NF008692">
    <property type="entry name" value="PRK11713.1-5"/>
    <property type="match status" value="1"/>
</dbReference>
<name>A0A328UBR9_9FIRM</name>
<dbReference type="Proteomes" id="UP000249377">
    <property type="component" value="Unassembled WGS sequence"/>
</dbReference>
<sequence length="244" mass="26260">MPRFFIDYVPDGAAVITGGDAQHIAHALRMRRGEKLVLCDCLGMDYDGEIERIEPGGTSVLVRILGCCQSVSEPSLRVTLYQALPKQDKFDTVVQKAVELGVYRIVPVLSARCVSRPDEKAFVKKRQRWQKIADEAAKQSGRGILPQIGGLKKFPEAIEEAAAEEGCKTLLFYEGGGERILSLLREDTPSAAVFIGPEGGFEPGEVALARHAGAACATLGPRILRTETAPIAALAAIMQATGNL</sequence>
<dbReference type="GO" id="GO:0005737">
    <property type="term" value="C:cytoplasm"/>
    <property type="evidence" value="ECO:0007669"/>
    <property type="project" value="UniProtKB-SubCell"/>
</dbReference>
<accession>A0A328UBR9</accession>
<dbReference type="Gene3D" id="3.40.1280.10">
    <property type="match status" value="1"/>
</dbReference>
<reference evidence="15 16" key="1">
    <citation type="submission" date="2018-06" db="EMBL/GenBank/DDBJ databases">
        <title>Noncontiguous genome sequence of Ruminococcaceae bacterium ASD2818.</title>
        <authorList>
            <person name="Chaplin A.V."/>
            <person name="Sokolova S.R."/>
            <person name="Kochetkova T.O."/>
            <person name="Goltsov A.Y."/>
            <person name="Trofimov D.Y."/>
            <person name="Efimov B.A."/>
        </authorList>
    </citation>
    <scope>NUCLEOTIDE SEQUENCE [LARGE SCALE GENOMIC DNA]</scope>
    <source>
        <strain evidence="15 16">ASD2818</strain>
    </source>
</reference>
<evidence type="ECO:0000256" key="4">
    <source>
        <dbReference type="ARBA" id="ARBA00013673"/>
    </source>
</evidence>
<evidence type="ECO:0000256" key="3">
    <source>
        <dbReference type="ARBA" id="ARBA00012328"/>
    </source>
</evidence>
<evidence type="ECO:0000256" key="12">
    <source>
        <dbReference type="PIRNR" id="PIRNR015601"/>
    </source>
</evidence>
<dbReference type="AlphaFoldDB" id="A0A328UBR9"/>
<dbReference type="InterPro" id="IPR029028">
    <property type="entry name" value="Alpha/beta_knot_MTases"/>
</dbReference>
<comment type="catalytic activity">
    <reaction evidence="11 12">
        <text>uridine(1498) in 16S rRNA + S-adenosyl-L-methionine = N(3)-methyluridine(1498) in 16S rRNA + S-adenosyl-L-homocysteine + H(+)</text>
        <dbReference type="Rhea" id="RHEA:42920"/>
        <dbReference type="Rhea" id="RHEA-COMP:10283"/>
        <dbReference type="Rhea" id="RHEA-COMP:10284"/>
        <dbReference type="ChEBI" id="CHEBI:15378"/>
        <dbReference type="ChEBI" id="CHEBI:57856"/>
        <dbReference type="ChEBI" id="CHEBI:59789"/>
        <dbReference type="ChEBI" id="CHEBI:65315"/>
        <dbReference type="ChEBI" id="CHEBI:74502"/>
        <dbReference type="EC" id="2.1.1.193"/>
    </reaction>
</comment>
<dbReference type="EMBL" id="QLYR01000006">
    <property type="protein sequence ID" value="RAQ28277.1"/>
    <property type="molecule type" value="Genomic_DNA"/>
</dbReference>
<evidence type="ECO:0000256" key="7">
    <source>
        <dbReference type="ARBA" id="ARBA00022603"/>
    </source>
</evidence>
<evidence type="ECO:0000313" key="16">
    <source>
        <dbReference type="Proteomes" id="UP000249377"/>
    </source>
</evidence>
<keyword evidence="9 12" id="KW-0949">S-adenosyl-L-methionine</keyword>
<evidence type="ECO:0000256" key="1">
    <source>
        <dbReference type="ARBA" id="ARBA00004496"/>
    </source>
</evidence>
<keyword evidence="8 12" id="KW-0808">Transferase</keyword>
<keyword evidence="7 12" id="KW-0489">Methyltransferase</keyword>
<dbReference type="EC" id="2.1.1.193" evidence="3 12"/>
<dbReference type="RefSeq" id="WP_112332989.1">
    <property type="nucleotide sequence ID" value="NZ_JBKYJQ010000002.1"/>
</dbReference>
<dbReference type="InterPro" id="IPR046886">
    <property type="entry name" value="RsmE_MTase_dom"/>
</dbReference>
<dbReference type="CDD" id="cd18084">
    <property type="entry name" value="RsmE-like"/>
    <property type="match status" value="1"/>
</dbReference>
<evidence type="ECO:0000259" key="13">
    <source>
        <dbReference type="Pfam" id="PF04452"/>
    </source>
</evidence>
<evidence type="ECO:0000256" key="10">
    <source>
        <dbReference type="ARBA" id="ARBA00025699"/>
    </source>
</evidence>
<evidence type="ECO:0000256" key="2">
    <source>
        <dbReference type="ARBA" id="ARBA00005528"/>
    </source>
</evidence>
<gene>
    <name evidence="15" type="ORF">DPQ25_09750</name>
</gene>
<evidence type="ECO:0000256" key="6">
    <source>
        <dbReference type="ARBA" id="ARBA00022552"/>
    </source>
</evidence>
<protein>
    <recommendedName>
        <fullName evidence="4 12">Ribosomal RNA small subunit methyltransferase E</fullName>
        <ecNumber evidence="3 12">2.1.1.193</ecNumber>
    </recommendedName>
</protein>
<comment type="subcellular location">
    <subcellularLocation>
        <location evidence="1 12">Cytoplasm</location>
    </subcellularLocation>
</comment>
<dbReference type="PIRSF" id="PIRSF015601">
    <property type="entry name" value="MTase_slr0722"/>
    <property type="match status" value="1"/>
</dbReference>
<dbReference type="Pfam" id="PF04452">
    <property type="entry name" value="Methyltrans_RNA"/>
    <property type="match status" value="1"/>
</dbReference>
<evidence type="ECO:0000256" key="11">
    <source>
        <dbReference type="ARBA" id="ARBA00047944"/>
    </source>
</evidence>
<keyword evidence="6 12" id="KW-0698">rRNA processing</keyword>
<proteinExistence type="inferred from homology"/>
<evidence type="ECO:0000256" key="5">
    <source>
        <dbReference type="ARBA" id="ARBA00022490"/>
    </source>
</evidence>
<dbReference type="GO" id="GO:0070475">
    <property type="term" value="P:rRNA base methylation"/>
    <property type="evidence" value="ECO:0007669"/>
    <property type="project" value="TreeGrafter"/>
</dbReference>
<comment type="similarity">
    <text evidence="2 12">Belongs to the RNA methyltransferase RsmE family.</text>
</comment>
<keyword evidence="5 12" id="KW-0963">Cytoplasm</keyword>
<evidence type="ECO:0000256" key="9">
    <source>
        <dbReference type="ARBA" id="ARBA00022691"/>
    </source>
</evidence>
<organism evidence="15 16">
    <name type="scientific">Hydrogeniiclostridium mannosilyticum</name>
    <dbReference type="NCBI Taxonomy" id="2764322"/>
    <lineage>
        <taxon>Bacteria</taxon>
        <taxon>Bacillati</taxon>
        <taxon>Bacillota</taxon>
        <taxon>Clostridia</taxon>
        <taxon>Eubacteriales</taxon>
        <taxon>Acutalibacteraceae</taxon>
        <taxon>Hydrogeniiclostridium</taxon>
    </lineage>
</organism>
<dbReference type="PANTHER" id="PTHR30027:SF3">
    <property type="entry name" value="16S RRNA (URACIL(1498)-N(3))-METHYLTRANSFERASE"/>
    <property type="match status" value="1"/>
</dbReference>
<dbReference type="InterPro" id="IPR046887">
    <property type="entry name" value="RsmE_PUA-like"/>
</dbReference>
<dbReference type="PANTHER" id="PTHR30027">
    <property type="entry name" value="RIBOSOMAL RNA SMALL SUBUNIT METHYLTRANSFERASE E"/>
    <property type="match status" value="1"/>
</dbReference>
<dbReference type="NCBIfam" id="TIGR00046">
    <property type="entry name" value="RsmE family RNA methyltransferase"/>
    <property type="match status" value="1"/>
</dbReference>
<evidence type="ECO:0000313" key="15">
    <source>
        <dbReference type="EMBL" id="RAQ28277.1"/>
    </source>
</evidence>
<dbReference type="Pfam" id="PF20260">
    <property type="entry name" value="PUA_4"/>
    <property type="match status" value="1"/>
</dbReference>
<dbReference type="SUPFAM" id="SSF75217">
    <property type="entry name" value="alpha/beta knot"/>
    <property type="match status" value="1"/>
</dbReference>
<keyword evidence="16" id="KW-1185">Reference proteome</keyword>
<feature type="domain" description="Ribosomal RNA small subunit methyltransferase E methyltransferase" evidence="13">
    <location>
        <begin position="73"/>
        <end position="238"/>
    </location>
</feature>
<evidence type="ECO:0000256" key="8">
    <source>
        <dbReference type="ARBA" id="ARBA00022679"/>
    </source>
</evidence>
<dbReference type="GO" id="GO:0070042">
    <property type="term" value="F:rRNA (uridine-N3-)-methyltransferase activity"/>
    <property type="evidence" value="ECO:0007669"/>
    <property type="project" value="TreeGrafter"/>
</dbReference>
<evidence type="ECO:0000259" key="14">
    <source>
        <dbReference type="Pfam" id="PF20260"/>
    </source>
</evidence>
<feature type="domain" description="Ribosomal RNA small subunit methyltransferase E PUA-like" evidence="14">
    <location>
        <begin position="16"/>
        <end position="55"/>
    </location>
</feature>
<dbReference type="InterPro" id="IPR006700">
    <property type="entry name" value="RsmE"/>
</dbReference>